<feature type="non-terminal residue" evidence="2">
    <location>
        <position position="1"/>
    </location>
</feature>
<feature type="compositionally biased region" description="Basic and acidic residues" evidence="1">
    <location>
        <begin position="130"/>
        <end position="175"/>
    </location>
</feature>
<feature type="compositionally biased region" description="Basic and acidic residues" evidence="1">
    <location>
        <begin position="97"/>
        <end position="123"/>
    </location>
</feature>
<dbReference type="EMBL" id="GAIX01005141">
    <property type="protein sequence ID" value="JAA87419.1"/>
    <property type="molecule type" value="Transcribed_RNA"/>
</dbReference>
<reference evidence="2" key="2">
    <citation type="submission" date="2013-05" db="EMBL/GenBank/DDBJ databases">
        <authorList>
            <person name="Carter J.-M."/>
            <person name="Baker S.C."/>
            <person name="Pink R."/>
            <person name="Carter D.R.F."/>
            <person name="Collins A."/>
            <person name="Tomlin J."/>
            <person name="Gibbs M."/>
            <person name="Breuker C.J."/>
        </authorList>
    </citation>
    <scope>NUCLEOTIDE SEQUENCE</scope>
    <source>
        <tissue evidence="2">Ovary</tissue>
    </source>
</reference>
<dbReference type="AlphaFoldDB" id="S4PA95"/>
<organism evidence="2">
    <name type="scientific">Pararge aegeria</name>
    <name type="common">speckled wood butterfly</name>
    <dbReference type="NCBI Taxonomy" id="116150"/>
    <lineage>
        <taxon>Eukaryota</taxon>
        <taxon>Metazoa</taxon>
        <taxon>Ecdysozoa</taxon>
        <taxon>Arthropoda</taxon>
        <taxon>Hexapoda</taxon>
        <taxon>Insecta</taxon>
        <taxon>Pterygota</taxon>
        <taxon>Neoptera</taxon>
        <taxon>Endopterygota</taxon>
        <taxon>Lepidoptera</taxon>
        <taxon>Glossata</taxon>
        <taxon>Ditrysia</taxon>
        <taxon>Papilionoidea</taxon>
        <taxon>Nymphalidae</taxon>
        <taxon>Satyrinae</taxon>
        <taxon>Satyrini</taxon>
        <taxon>Parargina</taxon>
        <taxon>Pararge</taxon>
    </lineage>
</organism>
<feature type="non-terminal residue" evidence="2">
    <location>
        <position position="182"/>
    </location>
</feature>
<name>S4PA95_9NEOP</name>
<sequence>AYSADERRAIYDAVIASRPACDELADLALGDAGAAPEQSKRKSKLEQLAELRDLRRRRVKYRVAVHSRNYSHTLRALIDTQMEMYAEAQGHVTKPHGASDDKYPKTEKQPEHSSDENDNEHRGFSKKHRYDSDRKNDHSEHRRKRVSYDDNHSRKFEKDRRQTSAEERITHDSDRRRKQNGT</sequence>
<keyword evidence="2" id="KW-0687">Ribonucleoprotein</keyword>
<accession>S4PA95</accession>
<evidence type="ECO:0000313" key="2">
    <source>
        <dbReference type="EMBL" id="JAA87419.1"/>
    </source>
</evidence>
<feature type="region of interest" description="Disordered" evidence="1">
    <location>
        <begin position="88"/>
        <end position="182"/>
    </location>
</feature>
<reference evidence="2" key="1">
    <citation type="journal article" date="2013" name="BMC Genomics">
        <title>Unscrambling butterfly oogenesis.</title>
        <authorList>
            <person name="Carter J.M."/>
            <person name="Baker S.C."/>
            <person name="Pink R."/>
            <person name="Carter D.R."/>
            <person name="Collins A."/>
            <person name="Tomlin J."/>
            <person name="Gibbs M."/>
            <person name="Breuker C.J."/>
        </authorList>
    </citation>
    <scope>NUCLEOTIDE SEQUENCE</scope>
    <source>
        <tissue evidence="2">Ovary</tissue>
    </source>
</reference>
<evidence type="ECO:0000256" key="1">
    <source>
        <dbReference type="SAM" id="MobiDB-lite"/>
    </source>
</evidence>
<proteinExistence type="predicted"/>
<protein>
    <submittedName>
        <fullName evidence="2">U11/U12 small nuclear ribonucleoprotein 48 kDa protein</fullName>
    </submittedName>
</protein>
<dbReference type="GO" id="GO:1990904">
    <property type="term" value="C:ribonucleoprotein complex"/>
    <property type="evidence" value="ECO:0007669"/>
    <property type="project" value="UniProtKB-KW"/>
</dbReference>